<keyword evidence="4 8" id="KW-0418">Kinase</keyword>
<keyword evidence="9" id="KW-1185">Reference proteome</keyword>
<evidence type="ECO:0000256" key="5">
    <source>
        <dbReference type="ARBA" id="ARBA00022840"/>
    </source>
</evidence>
<organism evidence="8 9">
    <name type="scientific">Actinoplanes xinjiangensis</name>
    <dbReference type="NCBI Taxonomy" id="512350"/>
    <lineage>
        <taxon>Bacteria</taxon>
        <taxon>Bacillati</taxon>
        <taxon>Actinomycetota</taxon>
        <taxon>Actinomycetes</taxon>
        <taxon>Micromonosporales</taxon>
        <taxon>Micromonosporaceae</taxon>
        <taxon>Actinoplanes</taxon>
    </lineage>
</organism>
<keyword evidence="5" id="KW-0067">ATP-binding</keyword>
<accession>A0A316FLR4</accession>
<dbReference type="InterPro" id="IPR011528">
    <property type="entry name" value="NERD"/>
</dbReference>
<dbReference type="Pfam" id="PF08378">
    <property type="entry name" value="NERD"/>
    <property type="match status" value="1"/>
</dbReference>
<name>A0A316FLR4_9ACTN</name>
<evidence type="ECO:0000256" key="4">
    <source>
        <dbReference type="ARBA" id="ARBA00022777"/>
    </source>
</evidence>
<proteinExistence type="predicted"/>
<evidence type="ECO:0000256" key="3">
    <source>
        <dbReference type="ARBA" id="ARBA00022741"/>
    </source>
</evidence>
<dbReference type="SMART" id="SM00220">
    <property type="entry name" value="S_TKc"/>
    <property type="match status" value="1"/>
</dbReference>
<dbReference type="SUPFAM" id="SSF56112">
    <property type="entry name" value="Protein kinase-like (PK-like)"/>
    <property type="match status" value="2"/>
</dbReference>
<dbReference type="EMBL" id="QGGR01000004">
    <property type="protein sequence ID" value="PWK49469.1"/>
    <property type="molecule type" value="Genomic_DNA"/>
</dbReference>
<dbReference type="PROSITE" id="PS50011">
    <property type="entry name" value="PROTEIN_KINASE_DOM"/>
    <property type="match status" value="2"/>
</dbReference>
<protein>
    <recommendedName>
        <fullName evidence="1">non-specific serine/threonine protein kinase</fullName>
        <ecNumber evidence="1">2.7.11.1</ecNumber>
    </recommendedName>
</protein>
<dbReference type="InterPro" id="IPR049832">
    <property type="entry name" value="BREX_PglW"/>
</dbReference>
<keyword evidence="8" id="KW-0723">Serine/threonine-protein kinase</keyword>
<evidence type="ECO:0000259" key="7">
    <source>
        <dbReference type="PROSITE" id="PS50965"/>
    </source>
</evidence>
<dbReference type="NCBIfam" id="NF033442">
    <property type="entry name" value="BREX_PglW"/>
    <property type="match status" value="1"/>
</dbReference>
<evidence type="ECO:0000259" key="6">
    <source>
        <dbReference type="PROSITE" id="PS50011"/>
    </source>
</evidence>
<dbReference type="EC" id="2.7.11.1" evidence="1"/>
<dbReference type="PANTHER" id="PTHR43671:SF13">
    <property type="entry name" value="SERINE_THREONINE-PROTEIN KINASE NEK2"/>
    <property type="match status" value="1"/>
</dbReference>
<comment type="caution">
    <text evidence="8">The sequence shown here is derived from an EMBL/GenBank/DDBJ whole genome shotgun (WGS) entry which is preliminary data.</text>
</comment>
<reference evidence="8 9" key="1">
    <citation type="submission" date="2018-05" db="EMBL/GenBank/DDBJ databases">
        <title>Genomic Encyclopedia of Archaeal and Bacterial Type Strains, Phase II (KMG-II): from individual species to whole genera.</title>
        <authorList>
            <person name="Goeker M."/>
        </authorList>
    </citation>
    <scope>NUCLEOTIDE SEQUENCE [LARGE SCALE GENOMIC DNA]</scope>
    <source>
        <strain evidence="8 9">DSM 45184</strain>
    </source>
</reference>
<keyword evidence="2" id="KW-0808">Transferase</keyword>
<dbReference type="Gene3D" id="3.30.200.20">
    <property type="entry name" value="Phosphorylase Kinase, domain 1"/>
    <property type="match status" value="1"/>
</dbReference>
<evidence type="ECO:0000256" key="1">
    <source>
        <dbReference type="ARBA" id="ARBA00012513"/>
    </source>
</evidence>
<dbReference type="PANTHER" id="PTHR43671">
    <property type="entry name" value="SERINE/THREONINE-PROTEIN KINASE NEK"/>
    <property type="match status" value="1"/>
</dbReference>
<evidence type="ECO:0000313" key="9">
    <source>
        <dbReference type="Proteomes" id="UP000245697"/>
    </source>
</evidence>
<dbReference type="Proteomes" id="UP000245697">
    <property type="component" value="Unassembled WGS sequence"/>
</dbReference>
<dbReference type="InterPro" id="IPR000719">
    <property type="entry name" value="Prot_kinase_dom"/>
</dbReference>
<feature type="domain" description="NERD" evidence="7">
    <location>
        <begin position="14"/>
        <end position="127"/>
    </location>
</feature>
<gene>
    <name evidence="8" type="ORF">BC793_104142</name>
</gene>
<sequence>MRADSPRWREVTASEFPHEREGLAHLRELLPDRGPFRAWTNFEFRDRDGKWYEIDALVLGERRLHLIELKHYQGTITGNAYRWQRNGRSEDSPLLLARRKAQRLKGVITEAIRQIQPNLDPRHIPFVQHSVFLHAANGRCALPPSDATDLFGLDGSEHRSGLPSIAQRVLEPALSGQRAGLIEHDDLLVQLFERIGFALRREHEVGSWRIVGEPLAEGEGWQDWPAEHRLARRDEARIRFFVSKAGASDEERRNTLRLAEREYALTSRLHHDAILRPRDLVEDELGVGLVYPRDDAFARLDLWLNDHGHRLSLHERVGMIRQLAEALAYAHRHHVVHRGLSPVAVLARWRTTEEIEIRLGDWQVAGADAPGNSTPSPTATRLFAVLEGREAVDSGSQPGRGYLAPEGRWDRTADRIRLDVFALGAMAYHIVAGRPPATDELELRERVARDRGLDLVADVPEVPPRLRDLILRATRPTVSDRLADVQAFLGLLDEVDREVAAGTADLVDDPLDAAPGMMLGQRFELLRRLGSGSTAVGLLVNDRAAGGERRVLKVAVDDAAAARLRGEAEVLASLPQHPRLIRLVEKTPLEVGKRTALLLESAGESTLAEVLRERPRLSIDLLDRFGTDLLQALVALDKAGIDHRDIKPANLGVREQRGDRAKHLVLFDFSLSRAGASAVEAGTPPYLDPFLGSGLRPTWDSAAERYAAAVTLFEMATGQAPRFGDGRTNPAVIPDEATVEPAAFDPSIAGTLADFFRRALRQDARERFHTAAEMLTAWRAIFPDRDTSLPDDADELAAAAQPSTPLAKSGLSARALSALEPLGLETAGDLAAVDPGRLSRLAGVADPTRREVRSRAKQWRTRFGPAVGSGAEPTTAATGLTADVRVAADLLIRVARTPARQRVARRVLGLPGEADIPPDVFAPLAELAAPLGLNGGPQVSLALSAMQEAWAADDEARFRLDAVLGYAHRLLIGLGGVAGVDHVVAAWAAESGAAETSRMVAGLLKLALDRADIVERGGGDRAPIVRRRRRKGRTQLLAITPALLDVADLLGERADELVTAAVTAGEDLIPVSRAAARLRTAWPTDAPPIDDIRLVRLAARLATRAGASWQGELHDRHLDAAVAVRNALGGVAPSQQLTVRDLLDRVRARFPDLPALPGRPHLDGVVTKAGVPLQWNGEAYAVPSRPSDTTLTSRTAVTSVPVSSAAPTGSAEDIRLAESVRGRGFLALGVPPLRLDAAAAMLAARHGAHILDVTAVLLEALRAESARRGVPWDEVRAADAAEPGSRPAQGLSALVRAAMPAVGAAINEASDAAPEGTRPVLLVEAAPLARYEHTEVLARLADLTARRSQTIWLLLPDEGRGALLDGVPLRLGHGGQFLRLNEKWLHTSAAEKESV</sequence>
<dbReference type="Pfam" id="PF00069">
    <property type="entry name" value="Pkinase"/>
    <property type="match status" value="2"/>
</dbReference>
<keyword evidence="3" id="KW-0547">Nucleotide-binding</keyword>
<dbReference type="GO" id="GO:0004674">
    <property type="term" value="F:protein serine/threonine kinase activity"/>
    <property type="evidence" value="ECO:0007669"/>
    <property type="project" value="UniProtKB-KW"/>
</dbReference>
<feature type="domain" description="Protein kinase" evidence="6">
    <location>
        <begin position="523"/>
        <end position="782"/>
    </location>
</feature>
<dbReference type="InterPro" id="IPR011009">
    <property type="entry name" value="Kinase-like_dom_sf"/>
</dbReference>
<evidence type="ECO:0000256" key="2">
    <source>
        <dbReference type="ARBA" id="ARBA00022679"/>
    </source>
</evidence>
<dbReference type="PROSITE" id="PS50965">
    <property type="entry name" value="NERD"/>
    <property type="match status" value="1"/>
</dbReference>
<dbReference type="GO" id="GO:0005524">
    <property type="term" value="F:ATP binding"/>
    <property type="evidence" value="ECO:0007669"/>
    <property type="project" value="UniProtKB-KW"/>
</dbReference>
<dbReference type="InterPro" id="IPR050660">
    <property type="entry name" value="NEK_Ser/Thr_kinase"/>
</dbReference>
<evidence type="ECO:0000313" key="8">
    <source>
        <dbReference type="EMBL" id="PWK49469.1"/>
    </source>
</evidence>
<dbReference type="Gene3D" id="1.10.510.10">
    <property type="entry name" value="Transferase(Phosphotransferase) domain 1"/>
    <property type="match status" value="2"/>
</dbReference>
<feature type="domain" description="Protein kinase" evidence="6">
    <location>
        <begin position="209"/>
        <end position="492"/>
    </location>
</feature>